<evidence type="ECO:0000256" key="6">
    <source>
        <dbReference type="ARBA" id="ARBA00020653"/>
    </source>
</evidence>
<feature type="domain" description="Chorismate-utilising enzyme C-terminal" evidence="15">
    <location>
        <begin position="211"/>
        <end position="464"/>
    </location>
</feature>
<keyword evidence="10" id="KW-0460">Magnesium</keyword>
<gene>
    <name evidence="17" type="ORF">METZ01_LOCUS17867</name>
</gene>
<dbReference type="SUPFAM" id="SSF56322">
    <property type="entry name" value="ADC synthase"/>
    <property type="match status" value="1"/>
</dbReference>
<dbReference type="Pfam" id="PF00425">
    <property type="entry name" value="Chorismate_bind"/>
    <property type="match status" value="1"/>
</dbReference>
<keyword evidence="8" id="KW-0479">Metal-binding</keyword>
<dbReference type="AlphaFoldDB" id="A0A381PHT4"/>
<evidence type="ECO:0000256" key="7">
    <source>
        <dbReference type="ARBA" id="ARBA00022605"/>
    </source>
</evidence>
<proteinExistence type="inferred from homology"/>
<protein>
    <recommendedName>
        <fullName evidence="6">Anthranilate synthase component 1</fullName>
        <ecNumber evidence="5">4.1.3.27</ecNumber>
    </recommendedName>
</protein>
<dbReference type="Gene3D" id="3.60.120.10">
    <property type="entry name" value="Anthranilate synthase"/>
    <property type="match status" value="1"/>
</dbReference>
<evidence type="ECO:0000256" key="4">
    <source>
        <dbReference type="ARBA" id="ARBA00011575"/>
    </source>
</evidence>
<comment type="catalytic activity">
    <reaction evidence="14">
        <text>chorismate + L-glutamine = anthranilate + pyruvate + L-glutamate + H(+)</text>
        <dbReference type="Rhea" id="RHEA:21732"/>
        <dbReference type="ChEBI" id="CHEBI:15361"/>
        <dbReference type="ChEBI" id="CHEBI:15378"/>
        <dbReference type="ChEBI" id="CHEBI:16567"/>
        <dbReference type="ChEBI" id="CHEBI:29748"/>
        <dbReference type="ChEBI" id="CHEBI:29985"/>
        <dbReference type="ChEBI" id="CHEBI:58359"/>
        <dbReference type="EC" id="4.1.3.27"/>
    </reaction>
</comment>
<dbReference type="EC" id="4.1.3.27" evidence="5"/>
<dbReference type="InterPro" id="IPR019999">
    <property type="entry name" value="Anth_synth_I-like"/>
</dbReference>
<dbReference type="PANTHER" id="PTHR11236">
    <property type="entry name" value="AMINOBENZOATE/ANTHRANILATE SYNTHASE"/>
    <property type="match status" value="1"/>
</dbReference>
<dbReference type="InterPro" id="IPR005801">
    <property type="entry name" value="ADC_synthase"/>
</dbReference>
<evidence type="ECO:0000313" key="17">
    <source>
        <dbReference type="EMBL" id="SUZ65013.1"/>
    </source>
</evidence>
<dbReference type="InterPro" id="IPR006805">
    <property type="entry name" value="Anth_synth_I_N"/>
</dbReference>
<evidence type="ECO:0000259" key="16">
    <source>
        <dbReference type="Pfam" id="PF04715"/>
    </source>
</evidence>
<dbReference type="GO" id="GO:0046872">
    <property type="term" value="F:metal ion binding"/>
    <property type="evidence" value="ECO:0007669"/>
    <property type="project" value="UniProtKB-KW"/>
</dbReference>
<feature type="domain" description="Anthranilate synthase component I N-terminal" evidence="16">
    <location>
        <begin position="15"/>
        <end position="158"/>
    </location>
</feature>
<comment type="subunit">
    <text evidence="4">Heterotetramer consisting of two non-identical subunits: a beta subunit (TrpG) and a large alpha subunit (TrpE).</text>
</comment>
<sequence length="481" mass="54129">MSQQRIPISVEILADMETPLSVFKKLGNKPFSYLFESVEGGEKWARYSLIGLPSSTVIKVYKNEIQIYEDGQIVEEVTSQDPLKFLEEYQENINVKLNDELPAFTGGLVGYLGYDCIRYIEPKLSSSNLPDPLGTPDALFMLSEEVAVFDNLNNKLHLIVLSKSESEKDITGAEERLRDLSDKLNHPLIPENSEEITDPATEKDFISGFGEKEFKQSVEKIKEYIKAGDVMQVVCSQRMSVPFTSDPVELYRSIRYLNPSPYLYYLNLDEFHIVGSSPEILARLEDGEVTVRPIAGTRRRGRNEQDDIAMEEEMVNDPKEIAEHLMLIDLGRNDVGRIAEAGTVEVTQKFGVERYSHVMHMVSNVRAKLRKGLKAMDVFRATFPAGTLSGAPKIRAMEIINEFEPVKRGIYGGAVGYFSWQGNMDMAIAIRTAIIKDEVLYIQAGGGFVADSDPELEWKESLNKGRAIFKAVEMVQQKLKG</sequence>
<dbReference type="NCBIfam" id="TIGR00564">
    <property type="entry name" value="trpE_most"/>
    <property type="match status" value="1"/>
</dbReference>
<comment type="function">
    <text evidence="13">Part of a heterotetrameric complex that catalyzes the two-step biosynthesis of anthranilate, an intermediate in the biosynthesis of L-tryptophan. In the first step, the glutamine-binding beta subunit (TrpG) of anthranilate synthase (AS) provides the glutamine amidotransferase activity which generates ammonia as a substrate that, along with chorismate, is used in the second step, catalyzed by the large alpha subunit of AS (TrpE) to produce anthranilate. In the absence of TrpG, TrpE can synthesize anthranilate directly from chorismate and high concentrations of ammonia.</text>
</comment>
<evidence type="ECO:0000256" key="13">
    <source>
        <dbReference type="ARBA" id="ARBA00025634"/>
    </source>
</evidence>
<evidence type="ECO:0000256" key="12">
    <source>
        <dbReference type="ARBA" id="ARBA00023239"/>
    </source>
</evidence>
<evidence type="ECO:0000256" key="10">
    <source>
        <dbReference type="ARBA" id="ARBA00022842"/>
    </source>
</evidence>
<dbReference type="InterPro" id="IPR005256">
    <property type="entry name" value="Anth_synth_I_PabB"/>
</dbReference>
<keyword evidence="12" id="KW-0456">Lyase</keyword>
<evidence type="ECO:0000259" key="15">
    <source>
        <dbReference type="Pfam" id="PF00425"/>
    </source>
</evidence>
<dbReference type="PRINTS" id="PR00095">
    <property type="entry name" value="ANTSNTHASEI"/>
</dbReference>
<evidence type="ECO:0000256" key="3">
    <source>
        <dbReference type="ARBA" id="ARBA00009562"/>
    </source>
</evidence>
<dbReference type="GO" id="GO:0000162">
    <property type="term" value="P:L-tryptophan biosynthetic process"/>
    <property type="evidence" value="ECO:0007669"/>
    <property type="project" value="UniProtKB-UniPathway"/>
</dbReference>
<evidence type="ECO:0000256" key="2">
    <source>
        <dbReference type="ARBA" id="ARBA00004873"/>
    </source>
</evidence>
<dbReference type="GO" id="GO:0004049">
    <property type="term" value="F:anthranilate synthase activity"/>
    <property type="evidence" value="ECO:0007669"/>
    <property type="project" value="UniProtKB-EC"/>
</dbReference>
<evidence type="ECO:0000256" key="8">
    <source>
        <dbReference type="ARBA" id="ARBA00022723"/>
    </source>
</evidence>
<keyword evidence="11" id="KW-0057">Aromatic amino acid biosynthesis</keyword>
<accession>A0A381PHT4</accession>
<evidence type="ECO:0000256" key="9">
    <source>
        <dbReference type="ARBA" id="ARBA00022822"/>
    </source>
</evidence>
<dbReference type="PANTHER" id="PTHR11236:SF48">
    <property type="entry name" value="ISOCHORISMATE SYNTHASE MENF"/>
    <property type="match status" value="1"/>
</dbReference>
<dbReference type="EMBL" id="UINC01000949">
    <property type="protein sequence ID" value="SUZ65013.1"/>
    <property type="molecule type" value="Genomic_DNA"/>
</dbReference>
<reference evidence="17" key="1">
    <citation type="submission" date="2018-05" db="EMBL/GenBank/DDBJ databases">
        <authorList>
            <person name="Lanie J.A."/>
            <person name="Ng W.-L."/>
            <person name="Kazmierczak K.M."/>
            <person name="Andrzejewski T.M."/>
            <person name="Davidsen T.M."/>
            <person name="Wayne K.J."/>
            <person name="Tettelin H."/>
            <person name="Glass J.I."/>
            <person name="Rusch D."/>
            <person name="Podicherti R."/>
            <person name="Tsui H.-C.T."/>
            <person name="Winkler M.E."/>
        </authorList>
    </citation>
    <scope>NUCLEOTIDE SEQUENCE</scope>
</reference>
<evidence type="ECO:0000256" key="1">
    <source>
        <dbReference type="ARBA" id="ARBA00001946"/>
    </source>
</evidence>
<evidence type="ECO:0000256" key="11">
    <source>
        <dbReference type="ARBA" id="ARBA00023141"/>
    </source>
</evidence>
<name>A0A381PHT4_9ZZZZ</name>
<dbReference type="Pfam" id="PF04715">
    <property type="entry name" value="Anth_synt_I_N"/>
    <property type="match status" value="1"/>
</dbReference>
<dbReference type="UniPathway" id="UPA00035">
    <property type="reaction ID" value="UER00040"/>
</dbReference>
<evidence type="ECO:0000256" key="14">
    <source>
        <dbReference type="ARBA" id="ARBA00047683"/>
    </source>
</evidence>
<evidence type="ECO:0000256" key="5">
    <source>
        <dbReference type="ARBA" id="ARBA00012266"/>
    </source>
</evidence>
<organism evidence="17">
    <name type="scientific">marine metagenome</name>
    <dbReference type="NCBI Taxonomy" id="408172"/>
    <lineage>
        <taxon>unclassified sequences</taxon>
        <taxon>metagenomes</taxon>
        <taxon>ecological metagenomes</taxon>
    </lineage>
</organism>
<keyword evidence="9" id="KW-0822">Tryptophan biosynthesis</keyword>
<keyword evidence="7" id="KW-0028">Amino-acid biosynthesis</keyword>
<dbReference type="InterPro" id="IPR015890">
    <property type="entry name" value="Chorismate_C"/>
</dbReference>
<comment type="pathway">
    <text evidence="2">Amino-acid biosynthesis; L-tryptophan biosynthesis; L-tryptophan from chorismate: step 1/5.</text>
</comment>
<comment type="similarity">
    <text evidence="3">Belongs to the anthranilate synthase component I family.</text>
</comment>
<comment type="cofactor">
    <cofactor evidence="1">
        <name>Mg(2+)</name>
        <dbReference type="ChEBI" id="CHEBI:18420"/>
    </cofactor>
</comment>